<protein>
    <recommendedName>
        <fullName evidence="4">DUF2125 domain-containing protein</fullName>
    </recommendedName>
</protein>
<organism evidence="2 3">
    <name type="scientific">Albidovulum denitrificans</name>
    <dbReference type="NCBI Taxonomy" id="404881"/>
    <lineage>
        <taxon>Bacteria</taxon>
        <taxon>Pseudomonadati</taxon>
        <taxon>Pseudomonadota</taxon>
        <taxon>Alphaproteobacteria</taxon>
        <taxon>Rhodobacterales</taxon>
        <taxon>Paracoccaceae</taxon>
        <taxon>Albidovulum</taxon>
    </lineage>
</organism>
<sequence>MFDKYIFAAGLALAAAPAWAAPATQDGADHLKSVFEAYLGQTEGVVTVTPNGEAYTVSLDPANQIAKAPNGGKGATVSPIELQVAELGDGKWQVSQNGPVDFNMLVPGMLELRIAAEDYNWSGVFDESLKAFETSAGKATGVNLTEAVTQPGQPTMNVAYTVDSIEIATSAVAGATGGIDGTMSYVVTGMTETFTLPPTPQMPAPMDVTITADSYTAEGNTTAVRTAALLELWAWFVAHPGEDAIKANFDEMKGKVGAALPFFDNVRASGTMNNLAVITPMGEVKATAAEIVVDVNGAVADGKVRERIKLSGLQLPEELMPDWVPPLLPKTVTLDFTVDSFDLAAPAQILLAEMGPDGKPSADMNQRMMMALMPAGTVDIALAETGASSDMYGLTVDGKMSVGPMTPMPVGNAVIRANGLDAVMQALQSAPPEVSQQAIPGIMMARGLAKPEGEDSYSWTIEASATGQILVNGVDLSAMGGGGAQ</sequence>
<dbReference type="RefSeq" id="WP_105514483.1">
    <property type="nucleotide sequence ID" value="NZ_PVEP01000003.1"/>
</dbReference>
<keyword evidence="1" id="KW-0732">Signal</keyword>
<gene>
    <name evidence="2" type="ORF">LX70_01935</name>
</gene>
<reference evidence="2 3" key="1">
    <citation type="submission" date="2018-02" db="EMBL/GenBank/DDBJ databases">
        <title>Genomic Encyclopedia of Archaeal and Bacterial Type Strains, Phase II (KMG-II): from individual species to whole genera.</title>
        <authorList>
            <person name="Goeker M."/>
        </authorList>
    </citation>
    <scope>NUCLEOTIDE SEQUENCE [LARGE SCALE GENOMIC DNA]</scope>
    <source>
        <strain evidence="2 3">DSM 18921</strain>
    </source>
</reference>
<feature type="signal peptide" evidence="1">
    <location>
        <begin position="1"/>
        <end position="20"/>
    </location>
</feature>
<proteinExistence type="predicted"/>
<dbReference type="Proteomes" id="UP000238338">
    <property type="component" value="Unassembled WGS sequence"/>
</dbReference>
<dbReference type="AlphaFoldDB" id="A0A2S8S8F7"/>
<keyword evidence="3" id="KW-1185">Reference proteome</keyword>
<evidence type="ECO:0008006" key="4">
    <source>
        <dbReference type="Google" id="ProtNLM"/>
    </source>
</evidence>
<evidence type="ECO:0000313" key="3">
    <source>
        <dbReference type="Proteomes" id="UP000238338"/>
    </source>
</evidence>
<evidence type="ECO:0000313" key="2">
    <source>
        <dbReference type="EMBL" id="PQV57076.1"/>
    </source>
</evidence>
<comment type="caution">
    <text evidence="2">The sequence shown here is derived from an EMBL/GenBank/DDBJ whole genome shotgun (WGS) entry which is preliminary data.</text>
</comment>
<dbReference type="OrthoDB" id="7764370at2"/>
<name>A0A2S8S8F7_9RHOB</name>
<accession>A0A2S8S8F7</accession>
<evidence type="ECO:0000256" key="1">
    <source>
        <dbReference type="SAM" id="SignalP"/>
    </source>
</evidence>
<feature type="chain" id="PRO_5015711209" description="DUF2125 domain-containing protein" evidence="1">
    <location>
        <begin position="21"/>
        <end position="485"/>
    </location>
</feature>
<dbReference type="EMBL" id="PVEP01000003">
    <property type="protein sequence ID" value="PQV57076.1"/>
    <property type="molecule type" value="Genomic_DNA"/>
</dbReference>